<keyword evidence="2" id="KW-1185">Reference proteome</keyword>
<dbReference type="Proteomes" id="UP000188637">
    <property type="component" value="Unassembled WGS sequence"/>
</dbReference>
<gene>
    <name evidence="1" type="ORF">AN640_08890</name>
</gene>
<protein>
    <submittedName>
        <fullName evidence="1">Uncharacterized protein</fullName>
    </submittedName>
</protein>
<reference evidence="1" key="1">
    <citation type="submission" date="2016-08" db="EMBL/GenBank/DDBJ databases">
        <authorList>
            <person name="Ngugi D.K."/>
            <person name="Miyake S."/>
            <person name="Stingl U."/>
        </authorList>
    </citation>
    <scope>NUCLEOTIDE SEQUENCE</scope>
    <source>
        <strain evidence="1">SCG-D08WGA-EpuloA1</strain>
    </source>
</reference>
<evidence type="ECO:0000313" key="2">
    <source>
        <dbReference type="Proteomes" id="UP000188637"/>
    </source>
</evidence>
<comment type="caution">
    <text evidence="1">The sequence shown here is derived from an EMBL/GenBank/DDBJ whole genome shotgun (WGS) entry which is preliminary data.</text>
</comment>
<name>A0ACC8XC83_9FIRM</name>
<evidence type="ECO:0000313" key="1">
    <source>
        <dbReference type="EMBL" id="ONI40290.1"/>
    </source>
</evidence>
<dbReference type="EMBL" id="LJHD01000242">
    <property type="protein sequence ID" value="ONI40290.1"/>
    <property type="molecule type" value="Genomic_DNA"/>
</dbReference>
<proteinExistence type="predicted"/>
<organism evidence="1 2">
    <name type="scientific">Candidatus Epulonipiscium fishelsonii</name>
    <dbReference type="NCBI Taxonomy" id="77094"/>
    <lineage>
        <taxon>Bacteria</taxon>
        <taxon>Bacillati</taxon>
        <taxon>Bacillota</taxon>
        <taxon>Clostridia</taxon>
        <taxon>Lachnospirales</taxon>
        <taxon>Lachnospiraceae</taxon>
        <taxon>Candidatus Epulonipiscium</taxon>
    </lineage>
</organism>
<accession>A0ACC8XC83</accession>
<sequence>MIVVVATNYLIEEKKHEYMVLVKKLVEETRKEKGCISYVLHEDINDPNKLAFIEKWETKEDIDAHFKAPHFVELTPKLNECRTDREVNLYKEIL</sequence>